<dbReference type="PANTHER" id="PTHR48109">
    <property type="entry name" value="DIHYDROOROTATE DEHYDROGENASE (QUINONE), MITOCHONDRIAL-RELATED"/>
    <property type="match status" value="1"/>
</dbReference>
<protein>
    <submittedName>
        <fullName evidence="8">Dihydroorotate dehydrogenase</fullName>
    </submittedName>
</protein>
<dbReference type="Pfam" id="PF01180">
    <property type="entry name" value="DHO_dh"/>
    <property type="match status" value="1"/>
</dbReference>
<evidence type="ECO:0000313" key="8">
    <source>
        <dbReference type="EMBL" id="NHN55013.1"/>
    </source>
</evidence>
<evidence type="ECO:0000256" key="3">
    <source>
        <dbReference type="ARBA" id="ARBA00022630"/>
    </source>
</evidence>
<organism evidence="8 9">
    <name type="scientific">Metallococcus carri</name>
    <dbReference type="NCBI Taxonomy" id="1656884"/>
    <lineage>
        <taxon>Bacteria</taxon>
        <taxon>Bacillati</taxon>
        <taxon>Actinomycetota</taxon>
        <taxon>Actinomycetes</taxon>
        <taxon>Micrococcales</taxon>
        <taxon>Dermacoccaceae</taxon>
        <taxon>Metallococcus</taxon>
    </lineage>
</organism>
<dbReference type="InterPro" id="IPR050074">
    <property type="entry name" value="DHO_dehydrogenase"/>
</dbReference>
<dbReference type="EMBL" id="JAAOIV010000002">
    <property type="protein sequence ID" value="NHN55013.1"/>
    <property type="molecule type" value="Genomic_DNA"/>
</dbReference>
<reference evidence="8" key="1">
    <citation type="submission" date="2020-03" db="EMBL/GenBank/DDBJ databases">
        <title>Draft sequencing of Calidifontibacter sp. DB0510.</title>
        <authorList>
            <person name="Kim D.-U."/>
        </authorList>
    </citation>
    <scope>NUCLEOTIDE SEQUENCE</scope>
    <source>
        <strain evidence="8">DB0510</strain>
    </source>
</reference>
<keyword evidence="5" id="KW-0665">Pyrimidine biosynthesis</keyword>
<dbReference type="Gene3D" id="3.20.20.70">
    <property type="entry name" value="Aldolase class I"/>
    <property type="match status" value="1"/>
</dbReference>
<sequence length="317" mass="32591">MSDIGTEVEIGGLRLRVPVIGAAGCVAFGRELVRLGVQDDLGAIVTPSLTARTRAAAHRAVLREAPSGLLAPTVRPSYGVERLRPTALPWDHEGVPPVIVSLAGNTSGDFAEVASGLRRGSLMRRVAGVEIQLASVDAKNSHRPFAYDEFGATKVVARVRESVPSGVPIFAKLCADVTDLVEVARGCVKAGASALVVTSPVRGLLLDPATLRPVIDPASSGLSGPALLPITLRAVWDLRAAVRSGRLPPIPLVAVGGIRSGQDAAAALAAGASAVQLGTALLHDPDAAAAVVAGLVEAVRERGFDHVLDLIGIAHDH</sequence>
<gene>
    <name evidence="8" type="ORF">G9U51_04330</name>
</gene>
<dbReference type="GO" id="GO:0006222">
    <property type="term" value="P:UMP biosynthetic process"/>
    <property type="evidence" value="ECO:0007669"/>
    <property type="project" value="InterPro"/>
</dbReference>
<dbReference type="SUPFAM" id="SSF51395">
    <property type="entry name" value="FMN-linked oxidoreductases"/>
    <property type="match status" value="1"/>
</dbReference>
<dbReference type="Proteomes" id="UP000744769">
    <property type="component" value="Unassembled WGS sequence"/>
</dbReference>
<dbReference type="InterPro" id="IPR013785">
    <property type="entry name" value="Aldolase_TIM"/>
</dbReference>
<comment type="pathway">
    <text evidence="2">Pyrimidine metabolism; UMP biosynthesis via de novo pathway.</text>
</comment>
<name>A0A967AYF3_9MICO</name>
<keyword evidence="9" id="KW-1185">Reference proteome</keyword>
<evidence type="ECO:0000256" key="6">
    <source>
        <dbReference type="ARBA" id="ARBA00023002"/>
    </source>
</evidence>
<dbReference type="InterPro" id="IPR005720">
    <property type="entry name" value="Dihydroorotate_DH_cat"/>
</dbReference>
<dbReference type="InterPro" id="IPR012135">
    <property type="entry name" value="Dihydroorotate_DH_1_2"/>
</dbReference>
<comment type="caution">
    <text evidence="8">The sequence shown here is derived from an EMBL/GenBank/DDBJ whole genome shotgun (WGS) entry which is preliminary data.</text>
</comment>
<evidence type="ECO:0000313" key="9">
    <source>
        <dbReference type="Proteomes" id="UP000744769"/>
    </source>
</evidence>
<comment type="cofactor">
    <cofactor evidence="1">
        <name>FMN</name>
        <dbReference type="ChEBI" id="CHEBI:58210"/>
    </cofactor>
</comment>
<dbReference type="RefSeq" id="WP_166193707.1">
    <property type="nucleotide sequence ID" value="NZ_JAAOIV010000002.1"/>
</dbReference>
<evidence type="ECO:0000256" key="1">
    <source>
        <dbReference type="ARBA" id="ARBA00001917"/>
    </source>
</evidence>
<evidence type="ECO:0000259" key="7">
    <source>
        <dbReference type="Pfam" id="PF01180"/>
    </source>
</evidence>
<dbReference type="PIRSF" id="PIRSF000164">
    <property type="entry name" value="DHO_oxidase"/>
    <property type="match status" value="1"/>
</dbReference>
<proteinExistence type="predicted"/>
<dbReference type="PANTHER" id="PTHR48109:SF1">
    <property type="entry name" value="DIHYDROOROTATE DEHYDROGENASE (FUMARATE)"/>
    <property type="match status" value="1"/>
</dbReference>
<evidence type="ECO:0000256" key="4">
    <source>
        <dbReference type="ARBA" id="ARBA00022643"/>
    </source>
</evidence>
<feature type="domain" description="Dihydroorotate dehydrogenase catalytic" evidence="7">
    <location>
        <begin position="7"/>
        <end position="296"/>
    </location>
</feature>
<dbReference type="AlphaFoldDB" id="A0A967AYF3"/>
<accession>A0A967AYF3</accession>
<keyword evidence="6" id="KW-0560">Oxidoreductase</keyword>
<keyword evidence="3" id="KW-0285">Flavoprotein</keyword>
<dbReference type="GO" id="GO:0006207">
    <property type="term" value="P:'de novo' pyrimidine nucleobase biosynthetic process"/>
    <property type="evidence" value="ECO:0007669"/>
    <property type="project" value="TreeGrafter"/>
</dbReference>
<evidence type="ECO:0000256" key="5">
    <source>
        <dbReference type="ARBA" id="ARBA00022975"/>
    </source>
</evidence>
<keyword evidence="4" id="KW-0288">FMN</keyword>
<evidence type="ECO:0000256" key="2">
    <source>
        <dbReference type="ARBA" id="ARBA00004725"/>
    </source>
</evidence>
<dbReference type="GO" id="GO:0005737">
    <property type="term" value="C:cytoplasm"/>
    <property type="evidence" value="ECO:0007669"/>
    <property type="project" value="InterPro"/>
</dbReference>
<dbReference type="GO" id="GO:0004152">
    <property type="term" value="F:dihydroorotate dehydrogenase activity"/>
    <property type="evidence" value="ECO:0007669"/>
    <property type="project" value="InterPro"/>
</dbReference>